<evidence type="ECO:0000313" key="3">
    <source>
        <dbReference type="Proteomes" id="UP000735302"/>
    </source>
</evidence>
<feature type="compositionally biased region" description="Basic and acidic residues" evidence="1">
    <location>
        <begin position="106"/>
        <end position="116"/>
    </location>
</feature>
<dbReference type="AlphaFoldDB" id="A0AAV4B2E6"/>
<keyword evidence="2" id="KW-0808">Transferase</keyword>
<feature type="region of interest" description="Disordered" evidence="1">
    <location>
        <begin position="92"/>
        <end position="158"/>
    </location>
</feature>
<comment type="caution">
    <text evidence="2">The sequence shown here is derived from an EMBL/GenBank/DDBJ whole genome shotgun (WGS) entry which is preliminary data.</text>
</comment>
<sequence length="158" mass="17990">MVISKKFSNPKCNVVSRGKQTKQVTKFKYLGYLITSDGRCTSKISKRIAMAKDTFQKMNPILANRNISMKIKIRYPFQISYNKNVLENLFPREGEEEVEEKKKKKAEGGKKTESGKRGMGWAFVDEDHQRVGEAGDKENRMEEENAGPDQEPQKGGVP</sequence>
<organism evidence="2 3">
    <name type="scientific">Plakobranchus ocellatus</name>
    <dbReference type="NCBI Taxonomy" id="259542"/>
    <lineage>
        <taxon>Eukaryota</taxon>
        <taxon>Metazoa</taxon>
        <taxon>Spiralia</taxon>
        <taxon>Lophotrochozoa</taxon>
        <taxon>Mollusca</taxon>
        <taxon>Gastropoda</taxon>
        <taxon>Heterobranchia</taxon>
        <taxon>Euthyneura</taxon>
        <taxon>Panpulmonata</taxon>
        <taxon>Sacoglossa</taxon>
        <taxon>Placobranchoidea</taxon>
        <taxon>Plakobranchidae</taxon>
        <taxon>Plakobranchus</taxon>
    </lineage>
</organism>
<keyword evidence="2" id="KW-0548">Nucleotidyltransferase</keyword>
<reference evidence="2 3" key="1">
    <citation type="journal article" date="2021" name="Elife">
        <title>Chloroplast acquisition without the gene transfer in kleptoplastic sea slugs, Plakobranchus ocellatus.</title>
        <authorList>
            <person name="Maeda T."/>
            <person name="Takahashi S."/>
            <person name="Yoshida T."/>
            <person name="Shimamura S."/>
            <person name="Takaki Y."/>
            <person name="Nagai Y."/>
            <person name="Toyoda A."/>
            <person name="Suzuki Y."/>
            <person name="Arimoto A."/>
            <person name="Ishii H."/>
            <person name="Satoh N."/>
            <person name="Nishiyama T."/>
            <person name="Hasebe M."/>
            <person name="Maruyama T."/>
            <person name="Minagawa J."/>
            <person name="Obokata J."/>
            <person name="Shigenobu S."/>
        </authorList>
    </citation>
    <scope>NUCLEOTIDE SEQUENCE [LARGE SCALE GENOMIC DNA]</scope>
</reference>
<evidence type="ECO:0000256" key="1">
    <source>
        <dbReference type="SAM" id="MobiDB-lite"/>
    </source>
</evidence>
<name>A0AAV4B2E6_9GAST</name>
<keyword evidence="2" id="KW-0695">RNA-directed DNA polymerase</keyword>
<keyword evidence="3" id="KW-1185">Reference proteome</keyword>
<feature type="compositionally biased region" description="Basic and acidic residues" evidence="1">
    <location>
        <begin position="125"/>
        <end position="143"/>
    </location>
</feature>
<dbReference type="Proteomes" id="UP000735302">
    <property type="component" value="Unassembled WGS sequence"/>
</dbReference>
<proteinExistence type="predicted"/>
<dbReference type="GO" id="GO:0003964">
    <property type="term" value="F:RNA-directed DNA polymerase activity"/>
    <property type="evidence" value="ECO:0007669"/>
    <property type="project" value="UniProtKB-KW"/>
</dbReference>
<dbReference type="EMBL" id="BLXT01004499">
    <property type="protein sequence ID" value="GFO13687.1"/>
    <property type="molecule type" value="Genomic_DNA"/>
</dbReference>
<gene>
    <name evidence="2" type="ORF">PoB_004019200</name>
</gene>
<accession>A0AAV4B2E6</accession>
<protein>
    <submittedName>
        <fullName evidence="2">RNA-directed DNA polymerase from mobile element jockey-like</fullName>
    </submittedName>
</protein>
<evidence type="ECO:0000313" key="2">
    <source>
        <dbReference type="EMBL" id="GFO13687.1"/>
    </source>
</evidence>